<keyword evidence="5" id="KW-0418">Kinase</keyword>
<dbReference type="Proteomes" id="UP000037660">
    <property type="component" value="Unassembled WGS sequence"/>
</dbReference>
<dbReference type="CDD" id="cd14014">
    <property type="entry name" value="STKc_PknB_like"/>
    <property type="match status" value="1"/>
</dbReference>
<evidence type="ECO:0000256" key="6">
    <source>
        <dbReference type="ARBA" id="ARBA00022840"/>
    </source>
</evidence>
<feature type="compositionally biased region" description="Basic and acidic residues" evidence="7">
    <location>
        <begin position="563"/>
        <end position="575"/>
    </location>
</feature>
<dbReference type="EMBL" id="BBYR01000031">
    <property type="protein sequence ID" value="GAP36100.1"/>
    <property type="molecule type" value="Genomic_DNA"/>
</dbReference>
<dbReference type="STRING" id="1547922.ISF6_1940"/>
<dbReference type="GO" id="GO:0005524">
    <property type="term" value="F:ATP binding"/>
    <property type="evidence" value="ECO:0007669"/>
    <property type="project" value="UniProtKB-KW"/>
</dbReference>
<dbReference type="Pfam" id="PF00069">
    <property type="entry name" value="Pkinase"/>
    <property type="match status" value="1"/>
</dbReference>
<evidence type="ECO:0000256" key="4">
    <source>
        <dbReference type="ARBA" id="ARBA00022741"/>
    </source>
</evidence>
<keyword evidence="8" id="KW-0472">Membrane</keyword>
<feature type="compositionally biased region" description="Low complexity" evidence="7">
    <location>
        <begin position="319"/>
        <end position="330"/>
    </location>
</feature>
<keyword evidence="8" id="KW-1133">Transmembrane helix</keyword>
<feature type="transmembrane region" description="Helical" evidence="8">
    <location>
        <begin position="471"/>
        <end position="491"/>
    </location>
</feature>
<dbReference type="OrthoDB" id="9791419at2"/>
<keyword evidence="2" id="KW-0723">Serine/threonine-protein kinase</keyword>
<keyword evidence="11" id="KW-1185">Reference proteome</keyword>
<dbReference type="InterPro" id="IPR008271">
    <property type="entry name" value="Ser/Thr_kinase_AS"/>
</dbReference>
<feature type="compositionally biased region" description="Low complexity" evidence="7">
    <location>
        <begin position="379"/>
        <end position="388"/>
    </location>
</feature>
<proteinExistence type="predicted"/>
<sequence>MGTVYEAVDRVIERTVAIKTIRKADLDPEDAAEYARRFLTEARAAGKLNHPHIVGLYDYGEADGLAYIVMELVQGRELQHWFDALHPFTPADTLRLMGQLLDALGYSHQRGVVHRDVKPANIFVTDEGVLKLGDFGIARIESSQRTRVGAVLGTPTHMAPEQVRGERADARSDLYAAGVVLFQFLTGVRPFQGTMLAVAMKVVSEPPPRASSLRPDVGPAMDAVVARALAKDPAERYQSAAEFWQALLEASGLGAPAGPAETTGRFGPSAFAPSGFAPGGYSPSVFGAGPFGEGTGLRGSSPGTGVRGTGPGTGWRETGPASGAPSGPAAGPVPVPPPALPPPPPPSVPVPPPPQPLPAPAAPDYEAPGVTVPAPPPAARTAAGVRPATQPPGPAAPPGADHGAGRRAAAPVPAAAAAAPAGRTATGALPPPSPTHPPEARTRAPAGRAGPSPDAGKQAAVAPAAPARRPLLAAAGLALAAAVAAGGGLLWMRRRAGGADPVAAPPPAGPAPAASAPASSAARGDDGTQTGAPDPGGAGAAASAPPPAPAGPAPAPAPARTAPPERRPAPPRRAEAPAPAPAAERREPAVRPGGHNGLPPRCSDILQKASLEPLSPEETAYLKRECQ</sequence>
<evidence type="ECO:0000256" key="7">
    <source>
        <dbReference type="SAM" id="MobiDB-lite"/>
    </source>
</evidence>
<feature type="compositionally biased region" description="Low complexity" evidence="7">
    <location>
        <begin position="511"/>
        <end position="522"/>
    </location>
</feature>
<accession>A0A0K8P1Q2</accession>
<dbReference type="SMART" id="SM00220">
    <property type="entry name" value="S_TKc"/>
    <property type="match status" value="1"/>
</dbReference>
<evidence type="ECO:0000256" key="1">
    <source>
        <dbReference type="ARBA" id="ARBA00012513"/>
    </source>
</evidence>
<evidence type="ECO:0000313" key="10">
    <source>
        <dbReference type="EMBL" id="GAP36100.1"/>
    </source>
</evidence>
<comment type="caution">
    <text evidence="10">The sequence shown here is derived from an EMBL/GenBank/DDBJ whole genome shotgun (WGS) entry which is preliminary data.</text>
</comment>
<dbReference type="PROSITE" id="PS00108">
    <property type="entry name" value="PROTEIN_KINASE_ST"/>
    <property type="match status" value="1"/>
</dbReference>
<dbReference type="Gene3D" id="1.10.510.10">
    <property type="entry name" value="Transferase(Phosphotransferase) domain 1"/>
    <property type="match status" value="1"/>
</dbReference>
<dbReference type="FunFam" id="1.10.510.10:FF:000021">
    <property type="entry name" value="Serine/threonine protein kinase"/>
    <property type="match status" value="1"/>
</dbReference>
<feature type="region of interest" description="Disordered" evidence="7">
    <location>
        <begin position="498"/>
        <end position="627"/>
    </location>
</feature>
<keyword evidence="8" id="KW-0812">Transmembrane</keyword>
<feature type="compositionally biased region" description="Low complexity" evidence="7">
    <location>
        <begin position="443"/>
        <end position="464"/>
    </location>
</feature>
<feature type="region of interest" description="Disordered" evidence="7">
    <location>
        <begin position="292"/>
        <end position="464"/>
    </location>
</feature>
<feature type="compositionally biased region" description="Pro residues" evidence="7">
    <location>
        <begin position="331"/>
        <end position="361"/>
    </location>
</feature>
<gene>
    <name evidence="10" type="ORF">ISF6_1940</name>
</gene>
<dbReference type="InterPro" id="IPR000719">
    <property type="entry name" value="Prot_kinase_dom"/>
</dbReference>
<keyword evidence="4" id="KW-0547">Nucleotide-binding</keyword>
<feature type="compositionally biased region" description="Pro residues" evidence="7">
    <location>
        <begin position="544"/>
        <end position="557"/>
    </location>
</feature>
<organism evidence="10 11">
    <name type="scientific">Piscinibacter sakaiensis</name>
    <name type="common">Ideonella sakaiensis</name>
    <dbReference type="NCBI Taxonomy" id="1547922"/>
    <lineage>
        <taxon>Bacteria</taxon>
        <taxon>Pseudomonadati</taxon>
        <taxon>Pseudomonadota</taxon>
        <taxon>Betaproteobacteria</taxon>
        <taxon>Burkholderiales</taxon>
        <taxon>Sphaerotilaceae</taxon>
        <taxon>Piscinibacter</taxon>
    </lineage>
</organism>
<name>A0A0K8P1Q2_PISS1</name>
<dbReference type="PANTHER" id="PTHR43289">
    <property type="entry name" value="MITOGEN-ACTIVATED PROTEIN KINASE KINASE KINASE 20-RELATED"/>
    <property type="match status" value="1"/>
</dbReference>
<evidence type="ECO:0000313" key="11">
    <source>
        <dbReference type="Proteomes" id="UP000037660"/>
    </source>
</evidence>
<reference evidence="10 11" key="2">
    <citation type="journal article" date="2016" name="Science">
        <title>A bacterium that degrades and assimilates poly(ethylene terephthalate).</title>
        <authorList>
            <person name="Yoshida S."/>
            <person name="Hiraga K."/>
            <person name="Takehana T."/>
            <person name="Taniguchi I."/>
            <person name="Yamaji H."/>
            <person name="Maeda Y."/>
            <person name="Toyohara K."/>
            <person name="Miyamoto K."/>
            <person name="Kimura Y."/>
            <person name="Oda K."/>
        </authorList>
    </citation>
    <scope>NUCLEOTIDE SEQUENCE [LARGE SCALE GENOMIC DNA]</scope>
    <source>
        <strain evidence="11">NBRC 110686 / TISTR 2288 / 201-F6</strain>
    </source>
</reference>
<dbReference type="GO" id="GO:0004674">
    <property type="term" value="F:protein serine/threonine kinase activity"/>
    <property type="evidence" value="ECO:0007669"/>
    <property type="project" value="UniProtKB-KW"/>
</dbReference>
<dbReference type="PANTHER" id="PTHR43289:SF6">
    <property type="entry name" value="SERINE_THREONINE-PROTEIN KINASE NEKL-3"/>
    <property type="match status" value="1"/>
</dbReference>
<evidence type="ECO:0000256" key="5">
    <source>
        <dbReference type="ARBA" id="ARBA00022777"/>
    </source>
</evidence>
<evidence type="ECO:0000259" key="9">
    <source>
        <dbReference type="PROSITE" id="PS50011"/>
    </source>
</evidence>
<keyword evidence="3" id="KW-0808">Transferase</keyword>
<dbReference type="InterPro" id="IPR011009">
    <property type="entry name" value="Kinase-like_dom_sf"/>
</dbReference>
<evidence type="ECO:0000256" key="2">
    <source>
        <dbReference type="ARBA" id="ARBA00022527"/>
    </source>
</evidence>
<dbReference type="EC" id="2.7.11.1" evidence="1"/>
<dbReference type="SUPFAM" id="SSF56112">
    <property type="entry name" value="Protein kinase-like (PK-like)"/>
    <property type="match status" value="1"/>
</dbReference>
<evidence type="ECO:0000256" key="3">
    <source>
        <dbReference type="ARBA" id="ARBA00022679"/>
    </source>
</evidence>
<feature type="compositionally biased region" description="Low complexity" evidence="7">
    <location>
        <begin position="398"/>
        <end position="428"/>
    </location>
</feature>
<feature type="domain" description="Protein kinase" evidence="9">
    <location>
        <begin position="1"/>
        <end position="248"/>
    </location>
</feature>
<keyword evidence="6" id="KW-0067">ATP-binding</keyword>
<dbReference type="PROSITE" id="PS50011">
    <property type="entry name" value="PROTEIN_KINASE_DOM"/>
    <property type="match status" value="1"/>
</dbReference>
<dbReference type="AlphaFoldDB" id="A0A0K8P1Q2"/>
<reference evidence="11" key="1">
    <citation type="submission" date="2015-07" db="EMBL/GenBank/DDBJ databases">
        <title>Discovery of a poly(ethylene terephthalate assimilation.</title>
        <authorList>
            <person name="Yoshida S."/>
            <person name="Hiraga K."/>
            <person name="Takehana T."/>
            <person name="Taniguchi I."/>
            <person name="Yamaji H."/>
            <person name="Maeda Y."/>
            <person name="Toyohara K."/>
            <person name="Miyamoto K."/>
            <person name="Kimura Y."/>
            <person name="Oda K."/>
        </authorList>
    </citation>
    <scope>NUCLEOTIDE SEQUENCE [LARGE SCALE GENOMIC DNA]</scope>
    <source>
        <strain evidence="11">NBRC 110686 / TISTR 2288 / 201-F6</strain>
    </source>
</reference>
<dbReference type="Gene3D" id="3.30.200.20">
    <property type="entry name" value="Phosphorylase Kinase, domain 1"/>
    <property type="match status" value="1"/>
</dbReference>
<dbReference type="PRINTS" id="PR01217">
    <property type="entry name" value="PRICHEXTENSN"/>
</dbReference>
<protein>
    <recommendedName>
        <fullName evidence="1">non-specific serine/threonine protein kinase</fullName>
        <ecNumber evidence="1">2.7.11.1</ecNumber>
    </recommendedName>
</protein>
<evidence type="ECO:0000256" key="8">
    <source>
        <dbReference type="SAM" id="Phobius"/>
    </source>
</evidence>